<evidence type="ECO:0008006" key="11">
    <source>
        <dbReference type="Google" id="ProtNLM"/>
    </source>
</evidence>
<keyword evidence="7" id="KW-0479">Metal-binding</keyword>
<dbReference type="GO" id="GO:0046513">
    <property type="term" value="P:ceramide biosynthetic process"/>
    <property type="evidence" value="ECO:0007669"/>
    <property type="project" value="TreeGrafter"/>
</dbReference>
<feature type="transmembrane region" description="Helical" evidence="8">
    <location>
        <begin position="6"/>
        <end position="24"/>
    </location>
</feature>
<dbReference type="AlphaFoldDB" id="A0A8H3IYE6"/>
<keyword evidence="6 8" id="KW-0472">Membrane</keyword>
<dbReference type="EMBL" id="CAJPDS010000112">
    <property type="protein sequence ID" value="CAF9938363.1"/>
    <property type="molecule type" value="Genomic_DNA"/>
</dbReference>
<evidence type="ECO:0000256" key="7">
    <source>
        <dbReference type="PIRSR" id="PIRSR608901-2"/>
    </source>
</evidence>
<evidence type="ECO:0000313" key="9">
    <source>
        <dbReference type="EMBL" id="CAF9938363.1"/>
    </source>
</evidence>
<comment type="caution">
    <text evidence="9">The sequence shown here is derived from an EMBL/GenBank/DDBJ whole genome shotgun (WGS) entry which is preliminary data.</text>
</comment>
<dbReference type="Pfam" id="PF05875">
    <property type="entry name" value="Ceramidase"/>
    <property type="match status" value="1"/>
</dbReference>
<dbReference type="InterPro" id="IPR008901">
    <property type="entry name" value="ACER"/>
</dbReference>
<sequence length="229" mass="26744">MDDGMQLLDELSMIYTTCVMFYATFSHQRSVKGSTLIFAIAVFIAGFITAYYVYIKDPLFHQNAFALLTAIVFFRNLYGMEVSLRPSRQAKRRAEFGRREANDTKEQASIDQRDLEILKTMYQMIPVGLGSIALGFLIWNLDNAFCPTLRRWRREVGLPWGILLEGHGWWHIFTGIAQYFNLTWSIWLRYCFDGEQDQVELVWPSLVTSMPLVERRDKHHSGLRRKKTV</sequence>
<keyword evidence="5 8" id="KW-1133">Transmembrane helix</keyword>
<dbReference type="GO" id="GO:0046514">
    <property type="term" value="P:ceramide catabolic process"/>
    <property type="evidence" value="ECO:0007669"/>
    <property type="project" value="TreeGrafter"/>
</dbReference>
<evidence type="ECO:0000256" key="3">
    <source>
        <dbReference type="ARBA" id="ARBA00022692"/>
    </source>
</evidence>
<evidence type="ECO:0000256" key="4">
    <source>
        <dbReference type="ARBA" id="ARBA00022801"/>
    </source>
</evidence>
<dbReference type="GO" id="GO:0016811">
    <property type="term" value="F:hydrolase activity, acting on carbon-nitrogen (but not peptide) bonds, in linear amides"/>
    <property type="evidence" value="ECO:0007669"/>
    <property type="project" value="InterPro"/>
</dbReference>
<comment type="cofactor">
    <cofactor evidence="7">
        <name>Zn(2+)</name>
        <dbReference type="ChEBI" id="CHEBI:29105"/>
    </cofactor>
</comment>
<protein>
    <recommendedName>
        <fullName evidence="11">Alkaline ceramidase</fullName>
    </recommendedName>
</protein>
<dbReference type="Proteomes" id="UP000664521">
    <property type="component" value="Unassembled WGS sequence"/>
</dbReference>
<dbReference type="GO" id="GO:0046872">
    <property type="term" value="F:metal ion binding"/>
    <property type="evidence" value="ECO:0007669"/>
    <property type="project" value="UniProtKB-KW"/>
</dbReference>
<evidence type="ECO:0000313" key="10">
    <source>
        <dbReference type="Proteomes" id="UP000664521"/>
    </source>
</evidence>
<evidence type="ECO:0000256" key="1">
    <source>
        <dbReference type="ARBA" id="ARBA00004141"/>
    </source>
</evidence>
<dbReference type="GO" id="GO:0005789">
    <property type="term" value="C:endoplasmic reticulum membrane"/>
    <property type="evidence" value="ECO:0007669"/>
    <property type="project" value="TreeGrafter"/>
</dbReference>
<feature type="transmembrane region" description="Helical" evidence="8">
    <location>
        <begin position="36"/>
        <end position="54"/>
    </location>
</feature>
<comment type="similarity">
    <text evidence="2">Belongs to the alkaline ceramidase family.</text>
</comment>
<comment type="subcellular location">
    <subcellularLocation>
        <location evidence="1">Membrane</location>
        <topology evidence="1">Multi-pass membrane protein</topology>
    </subcellularLocation>
</comment>
<feature type="transmembrane region" description="Helical" evidence="8">
    <location>
        <begin position="121"/>
        <end position="141"/>
    </location>
</feature>
<reference evidence="9" key="1">
    <citation type="submission" date="2021-03" db="EMBL/GenBank/DDBJ databases">
        <authorList>
            <person name="Tagirdzhanova G."/>
        </authorList>
    </citation>
    <scope>NUCLEOTIDE SEQUENCE</scope>
</reference>
<evidence type="ECO:0000256" key="8">
    <source>
        <dbReference type="SAM" id="Phobius"/>
    </source>
</evidence>
<dbReference type="PANTHER" id="PTHR46187">
    <property type="entry name" value="ALKALINE CERAMIDASE 3"/>
    <property type="match status" value="1"/>
</dbReference>
<accession>A0A8H3IYE6</accession>
<feature type="binding site" evidence="7">
    <location>
        <position position="171"/>
    </location>
    <ligand>
        <name>Zn(2+)</name>
        <dbReference type="ChEBI" id="CHEBI:29105"/>
        <note>catalytic</note>
    </ligand>
</feature>
<evidence type="ECO:0000256" key="2">
    <source>
        <dbReference type="ARBA" id="ARBA00009780"/>
    </source>
</evidence>
<organism evidence="9 10">
    <name type="scientific">Heterodermia speciosa</name>
    <dbReference type="NCBI Taxonomy" id="116794"/>
    <lineage>
        <taxon>Eukaryota</taxon>
        <taxon>Fungi</taxon>
        <taxon>Dikarya</taxon>
        <taxon>Ascomycota</taxon>
        <taxon>Pezizomycotina</taxon>
        <taxon>Lecanoromycetes</taxon>
        <taxon>OSLEUM clade</taxon>
        <taxon>Lecanoromycetidae</taxon>
        <taxon>Caliciales</taxon>
        <taxon>Physciaceae</taxon>
        <taxon>Heterodermia</taxon>
    </lineage>
</organism>
<evidence type="ECO:0000256" key="5">
    <source>
        <dbReference type="ARBA" id="ARBA00022989"/>
    </source>
</evidence>
<evidence type="ECO:0000256" key="6">
    <source>
        <dbReference type="ARBA" id="ARBA00023136"/>
    </source>
</evidence>
<gene>
    <name evidence="9" type="ORF">HETSPECPRED_001049</name>
</gene>
<keyword evidence="7" id="KW-0862">Zinc</keyword>
<keyword evidence="3 8" id="KW-0812">Transmembrane</keyword>
<dbReference type="OrthoDB" id="187171at2759"/>
<feature type="binding site" evidence="7">
    <location>
        <position position="167"/>
    </location>
    <ligand>
        <name>Zn(2+)</name>
        <dbReference type="ChEBI" id="CHEBI:29105"/>
        <note>catalytic</note>
    </ligand>
</feature>
<keyword evidence="4" id="KW-0378">Hydrolase</keyword>
<keyword evidence="10" id="KW-1185">Reference proteome</keyword>
<name>A0A8H3IYE6_9LECA</name>
<dbReference type="PANTHER" id="PTHR46187:SF3">
    <property type="entry name" value="ALKALINE CERAMIDASE 3"/>
    <property type="match status" value="1"/>
</dbReference>
<proteinExistence type="inferred from homology"/>